<dbReference type="AlphaFoldDB" id="A0A8H2MFR6"/>
<comment type="caution">
    <text evidence="1">The sequence shown here is derived from an EMBL/GenBank/DDBJ whole genome shotgun (WGS) entry which is preliminary data.</text>
</comment>
<dbReference type="SUPFAM" id="SSF69318">
    <property type="entry name" value="Integrin alpha N-terminal domain"/>
    <property type="match status" value="1"/>
</dbReference>
<keyword evidence="2" id="KW-1185">Reference proteome</keyword>
<dbReference type="Proteomes" id="UP000377798">
    <property type="component" value="Unassembled WGS sequence"/>
</dbReference>
<proteinExistence type="predicted"/>
<reference evidence="1 2" key="1">
    <citation type="submission" date="2019-02" db="EMBL/GenBank/DDBJ databases">
        <authorList>
            <consortium name="Pathogen Informatics"/>
        </authorList>
    </citation>
    <scope>NUCLEOTIDE SEQUENCE [LARGE SCALE GENOMIC DNA]</scope>
    <source>
        <strain evidence="1 2">3012STDY7089603</strain>
    </source>
</reference>
<dbReference type="EMBL" id="CAACYI010000001">
    <property type="protein sequence ID" value="VFB16790.1"/>
    <property type="molecule type" value="Genomic_DNA"/>
</dbReference>
<accession>A0A8H2MFR6</accession>
<dbReference type="InterPro" id="IPR028994">
    <property type="entry name" value="Integrin_alpha_N"/>
</dbReference>
<organism evidence="1 2">
    <name type="scientific">Urinicoccus massiliensis</name>
    <dbReference type="NCBI Taxonomy" id="1723382"/>
    <lineage>
        <taxon>Bacteria</taxon>
        <taxon>Bacillati</taxon>
        <taxon>Bacillota</taxon>
        <taxon>Tissierellia</taxon>
        <taxon>Tissierellales</taxon>
        <taxon>Peptoniphilaceae</taxon>
        <taxon>Urinicoccus</taxon>
    </lineage>
</organism>
<name>A0A8H2MFR6_9FIRM</name>
<sequence length="417" mass="48443">MNQNQGYITYYKGSKEISKEEFENNVVPVDRLVNLSKKESKSWTKISTNPYLEYDWSYEKVTALNKLRYTIFNNLLLYTYNISLSQDVNIPYLRPYLKHLYTLAHCPNLNKVEDDPSKEAFTAYICDLDGDGYPEVIMNYMLNIMNVENRQHHVKVISYDPEKKSTYSLADFIYANGDGGLEEFQAGGIYRKDGKNYLLILRSDGHNQGFAYCIGLYEKEGSQLNYVDSSYKVVEYDPDYIKATASYPNKASNYLPSLYRYGKDPENNLFLNIPLAAENSKEKYDNLYNQVFTDQAKEDLEYNGEFPKALYKSYEGLHTTALHDPEEIKDILLANKLLQVPIPKRLVIGNQYYPISAILKAEGKEYIDVRALKTLDHMNLGQYKTFEKNKQKYISLDDLKQANLVQEEYSDYLILKK</sequence>
<evidence type="ECO:0000313" key="1">
    <source>
        <dbReference type="EMBL" id="VFB16790.1"/>
    </source>
</evidence>
<gene>
    <name evidence="1" type="ORF">NCTC13150_01345</name>
</gene>
<evidence type="ECO:0000313" key="2">
    <source>
        <dbReference type="Proteomes" id="UP000377798"/>
    </source>
</evidence>
<protein>
    <submittedName>
        <fullName evidence="1">Uncharacterized protein</fullName>
    </submittedName>
</protein>